<sequence length="281" mass="32981">MPNIFWYYGLIAIGAVITAYTVYKKRSVADMFSYFVFATGWSWIGEAVVLFVLNAYAYKPGLYTDPFAENIIGHIIANSALWSSTAICVMYFQLSYRWIGFISIVFMLIEVVFLKAGVYTHHWWHTYMTGIAAFIFMAAMKKWYSIVNEKGHKSPRIITFWTIAWIILQTPTSVLMLFGKQFFHVNWVENIYRDSTLFSGFLYHVCMAVIVIFCIYIPKKRYWKVVPFFILLLGDVILMNIKILVFHDDWKLSYLICIRAASLLFIILIEKFTLKRVKVRR</sequence>
<feature type="transmembrane region" description="Helical" evidence="1">
    <location>
        <begin position="99"/>
        <end position="118"/>
    </location>
</feature>
<protein>
    <submittedName>
        <fullName evidence="2">Uncharacterized protein</fullName>
    </submittedName>
</protein>
<proteinExistence type="predicted"/>
<dbReference type="EMBL" id="CP051128">
    <property type="protein sequence ID" value="QIZ05500.1"/>
    <property type="molecule type" value="Genomic_DNA"/>
</dbReference>
<keyword evidence="1" id="KW-1133">Transmembrane helix</keyword>
<feature type="transmembrane region" description="Helical" evidence="1">
    <location>
        <begin position="252"/>
        <end position="274"/>
    </location>
</feature>
<feature type="transmembrane region" description="Helical" evidence="1">
    <location>
        <begin position="124"/>
        <end position="144"/>
    </location>
</feature>
<feature type="transmembrane region" description="Helical" evidence="1">
    <location>
        <begin position="71"/>
        <end position="92"/>
    </location>
</feature>
<dbReference type="Proteomes" id="UP000501868">
    <property type="component" value="Chromosome"/>
</dbReference>
<organism evidence="2 3">
    <name type="scientific">Priestia megaterium</name>
    <name type="common">Bacillus megaterium</name>
    <dbReference type="NCBI Taxonomy" id="1404"/>
    <lineage>
        <taxon>Bacteria</taxon>
        <taxon>Bacillati</taxon>
        <taxon>Bacillota</taxon>
        <taxon>Bacilli</taxon>
        <taxon>Bacillales</taxon>
        <taxon>Bacillaceae</taxon>
        <taxon>Priestia</taxon>
    </lineage>
</organism>
<accession>A0A6H1NW27</accession>
<reference evidence="2 3" key="2">
    <citation type="submission" date="2020-04" db="EMBL/GenBank/DDBJ databases">
        <authorList>
            <person name="Fomenkov A."/>
            <person name="Anton B.P."/>
            <person name="Roberts R.J."/>
        </authorList>
    </citation>
    <scope>NUCLEOTIDE SEQUENCE [LARGE SCALE GENOMIC DNA]</scope>
    <source>
        <strain evidence="2 3">S2</strain>
    </source>
</reference>
<keyword evidence="1" id="KW-0812">Transmembrane</keyword>
<feature type="transmembrane region" description="Helical" evidence="1">
    <location>
        <begin position="156"/>
        <end position="178"/>
    </location>
</feature>
<reference evidence="2 3" key="1">
    <citation type="submission" date="2020-04" db="EMBL/GenBank/DDBJ databases">
        <title>Genome-Wide Identification of 5-Methylcytosine Sites in Bacterial Genomes By High-Throughput Sequencing of MspJI Restriction Fragments.</title>
        <authorList>
            <person name="Wu V."/>
        </authorList>
    </citation>
    <scope>NUCLEOTIDE SEQUENCE [LARGE SCALE GENOMIC DNA]</scope>
    <source>
        <strain evidence="2 3">S2</strain>
    </source>
</reference>
<name>A0A6H1NW27_PRIMG</name>
<evidence type="ECO:0000313" key="3">
    <source>
        <dbReference type="Proteomes" id="UP000501868"/>
    </source>
</evidence>
<feature type="transmembrane region" description="Helical" evidence="1">
    <location>
        <begin position="198"/>
        <end position="218"/>
    </location>
</feature>
<evidence type="ECO:0000313" key="2">
    <source>
        <dbReference type="EMBL" id="QIZ05500.1"/>
    </source>
</evidence>
<keyword evidence="1" id="KW-0472">Membrane</keyword>
<evidence type="ECO:0000256" key="1">
    <source>
        <dbReference type="SAM" id="Phobius"/>
    </source>
</evidence>
<gene>
    <name evidence="2" type="ORF">HFZ78_00870</name>
</gene>
<feature type="transmembrane region" description="Helical" evidence="1">
    <location>
        <begin position="225"/>
        <end position="246"/>
    </location>
</feature>
<feature type="transmembrane region" description="Helical" evidence="1">
    <location>
        <begin position="6"/>
        <end position="23"/>
    </location>
</feature>
<feature type="transmembrane region" description="Helical" evidence="1">
    <location>
        <begin position="35"/>
        <end position="59"/>
    </location>
</feature>
<dbReference type="AlphaFoldDB" id="A0A6H1NW27"/>